<dbReference type="InterPro" id="IPR043502">
    <property type="entry name" value="DNA/RNA_pol_sf"/>
</dbReference>
<comment type="caution">
    <text evidence="2">The sequence shown here is derived from an EMBL/GenBank/DDBJ whole genome shotgun (WGS) entry which is preliminary data.</text>
</comment>
<dbReference type="InterPro" id="IPR043128">
    <property type="entry name" value="Rev_trsase/Diguanyl_cyclase"/>
</dbReference>
<evidence type="ECO:0000313" key="3">
    <source>
        <dbReference type="Proteomes" id="UP000324222"/>
    </source>
</evidence>
<dbReference type="SUPFAM" id="SSF56672">
    <property type="entry name" value="DNA/RNA polymerases"/>
    <property type="match status" value="1"/>
</dbReference>
<dbReference type="PANTHER" id="PTHR24559">
    <property type="entry name" value="TRANSPOSON TY3-I GAG-POL POLYPROTEIN"/>
    <property type="match status" value="1"/>
</dbReference>
<reference evidence="2 3" key="1">
    <citation type="submission" date="2019-05" db="EMBL/GenBank/DDBJ databases">
        <title>Another draft genome of Portunus trituberculatus and its Hox gene families provides insights of decapod evolution.</title>
        <authorList>
            <person name="Jeong J.-H."/>
            <person name="Song I."/>
            <person name="Kim S."/>
            <person name="Choi T."/>
            <person name="Kim D."/>
            <person name="Ryu S."/>
            <person name="Kim W."/>
        </authorList>
    </citation>
    <scope>NUCLEOTIDE SEQUENCE [LARGE SCALE GENOMIC DNA]</scope>
    <source>
        <tissue evidence="2">Muscle</tissue>
    </source>
</reference>
<dbReference type="Gene3D" id="3.30.70.270">
    <property type="match status" value="1"/>
</dbReference>
<dbReference type="Proteomes" id="UP000324222">
    <property type="component" value="Unassembled WGS sequence"/>
</dbReference>
<evidence type="ECO:0000256" key="1">
    <source>
        <dbReference type="SAM" id="MobiDB-lite"/>
    </source>
</evidence>
<sequence>MEAIGVDAEKMPDQTVKGAGTDDFSHERGDHRLANSLALEKVSERLSHLGAEQRDELVHILQEFPQILQDTPTRTHLTQHDVALLEGAKPVKQYPYRLSPEKRELMRQEVKYLLDNGLARPSCSPWAAPCILVPKGDRSVRLCTGYMKLNIATVTDSFPMLRIDDLIDEVSSAEFLTKIDLLKGFC</sequence>
<proteinExistence type="predicted"/>
<keyword evidence="3" id="KW-1185">Reference proteome</keyword>
<evidence type="ECO:0000313" key="2">
    <source>
        <dbReference type="EMBL" id="MPC94197.1"/>
    </source>
</evidence>
<accession>A0A5B7JM62</accession>
<gene>
    <name evidence="2" type="primary">TY3B-G_2</name>
    <name evidence="2" type="ORF">E2C01_089353</name>
</gene>
<dbReference type="PANTHER" id="PTHR24559:SF454">
    <property type="entry name" value="RIBONUCLEASE H"/>
    <property type="match status" value="1"/>
</dbReference>
<dbReference type="Gene3D" id="3.10.10.10">
    <property type="entry name" value="HIV Type 1 Reverse Transcriptase, subunit A, domain 1"/>
    <property type="match status" value="1"/>
</dbReference>
<dbReference type="EMBL" id="VSRR010097606">
    <property type="protein sequence ID" value="MPC94197.1"/>
    <property type="molecule type" value="Genomic_DNA"/>
</dbReference>
<protein>
    <submittedName>
        <fullName evidence="2">Transposon Ty3-G Gag-Pol polyprotein</fullName>
    </submittedName>
</protein>
<name>A0A5B7JM62_PORTR</name>
<dbReference type="GO" id="GO:0071897">
    <property type="term" value="P:DNA biosynthetic process"/>
    <property type="evidence" value="ECO:0007669"/>
    <property type="project" value="UniProtKB-ARBA"/>
</dbReference>
<organism evidence="2 3">
    <name type="scientific">Portunus trituberculatus</name>
    <name type="common">Swimming crab</name>
    <name type="synonym">Neptunus trituberculatus</name>
    <dbReference type="NCBI Taxonomy" id="210409"/>
    <lineage>
        <taxon>Eukaryota</taxon>
        <taxon>Metazoa</taxon>
        <taxon>Ecdysozoa</taxon>
        <taxon>Arthropoda</taxon>
        <taxon>Crustacea</taxon>
        <taxon>Multicrustacea</taxon>
        <taxon>Malacostraca</taxon>
        <taxon>Eumalacostraca</taxon>
        <taxon>Eucarida</taxon>
        <taxon>Decapoda</taxon>
        <taxon>Pleocyemata</taxon>
        <taxon>Brachyura</taxon>
        <taxon>Eubrachyura</taxon>
        <taxon>Portunoidea</taxon>
        <taxon>Portunidae</taxon>
        <taxon>Portuninae</taxon>
        <taxon>Portunus</taxon>
    </lineage>
</organism>
<dbReference type="AlphaFoldDB" id="A0A5B7JM62"/>
<feature type="region of interest" description="Disordered" evidence="1">
    <location>
        <begin position="1"/>
        <end position="28"/>
    </location>
</feature>
<dbReference type="InterPro" id="IPR053134">
    <property type="entry name" value="RNA-dir_DNA_polymerase"/>
</dbReference>